<feature type="chain" id="PRO_5046516684" description="Lipoprotein" evidence="1">
    <location>
        <begin position="30"/>
        <end position="329"/>
    </location>
</feature>
<dbReference type="Proteomes" id="UP001595766">
    <property type="component" value="Unassembled WGS sequence"/>
</dbReference>
<name>A0ABV8EPU1_9BACT</name>
<evidence type="ECO:0000313" key="2">
    <source>
        <dbReference type="EMBL" id="MFC3978358.1"/>
    </source>
</evidence>
<keyword evidence="1" id="KW-0732">Signal</keyword>
<reference evidence="3" key="1">
    <citation type="journal article" date="2019" name="Int. J. Syst. Evol. Microbiol.">
        <title>The Global Catalogue of Microorganisms (GCM) 10K type strain sequencing project: providing services to taxonomists for standard genome sequencing and annotation.</title>
        <authorList>
            <consortium name="The Broad Institute Genomics Platform"/>
            <consortium name="The Broad Institute Genome Sequencing Center for Infectious Disease"/>
            <person name="Wu L."/>
            <person name="Ma J."/>
        </authorList>
    </citation>
    <scope>NUCLEOTIDE SEQUENCE [LARGE SCALE GENOMIC DNA]</scope>
    <source>
        <strain evidence="3">CECT 8551</strain>
    </source>
</reference>
<gene>
    <name evidence="2" type="ORF">ACFOUP_18390</name>
</gene>
<accession>A0ABV8EPU1</accession>
<sequence>MNLNKNRVTTWTISILTLVITSCAGIKNAQLTSQLDKSNCNQQVARTYTKDELPNPIHTLDLDTLLTNRFSSQSLNAANAVELLDLLTEYVNLKKDFNVSPTLEKRIEIVELSQRINQRINISSLEVSAVASEMDCEEERADQIATYLKGKEDDAETKLTVGAIVVGAAGAITSGILLANGVNGNAHELIGLGAGLTEATLGILILMNKRKVTFYHPRNALKDIWTAPDTSTIFPSSVWYYLTYENPNTKEKSLRQQLLDKWLGFGQIADTKEKNKEKIYDLFFGEGGKYSADQLTNRANMHDQIEAHINLMKQDLKLLALELEKLNNE</sequence>
<feature type="signal peptide" evidence="1">
    <location>
        <begin position="1"/>
        <end position="29"/>
    </location>
</feature>
<protein>
    <recommendedName>
        <fullName evidence="4">Lipoprotein</fullName>
    </recommendedName>
</protein>
<evidence type="ECO:0000256" key="1">
    <source>
        <dbReference type="SAM" id="SignalP"/>
    </source>
</evidence>
<dbReference type="RefSeq" id="WP_241295056.1">
    <property type="nucleotide sequence ID" value="NZ_JAKZGR010000008.1"/>
</dbReference>
<comment type="caution">
    <text evidence="2">The sequence shown here is derived from an EMBL/GenBank/DDBJ whole genome shotgun (WGS) entry which is preliminary data.</text>
</comment>
<dbReference type="EMBL" id="JBHSAV010000094">
    <property type="protein sequence ID" value="MFC3978358.1"/>
    <property type="molecule type" value="Genomic_DNA"/>
</dbReference>
<dbReference type="PROSITE" id="PS51257">
    <property type="entry name" value="PROKAR_LIPOPROTEIN"/>
    <property type="match status" value="1"/>
</dbReference>
<evidence type="ECO:0000313" key="3">
    <source>
        <dbReference type="Proteomes" id="UP001595766"/>
    </source>
</evidence>
<proteinExistence type="predicted"/>
<evidence type="ECO:0008006" key="4">
    <source>
        <dbReference type="Google" id="ProtNLM"/>
    </source>
</evidence>
<organism evidence="2 3">
    <name type="scientific">Belliella kenyensis</name>
    <dbReference type="NCBI Taxonomy" id="1472724"/>
    <lineage>
        <taxon>Bacteria</taxon>
        <taxon>Pseudomonadati</taxon>
        <taxon>Bacteroidota</taxon>
        <taxon>Cytophagia</taxon>
        <taxon>Cytophagales</taxon>
        <taxon>Cyclobacteriaceae</taxon>
        <taxon>Belliella</taxon>
    </lineage>
</organism>
<keyword evidence="3" id="KW-1185">Reference proteome</keyword>